<keyword evidence="1" id="KW-0812">Transmembrane</keyword>
<gene>
    <name evidence="3" type="ORF">RF11_13398</name>
</gene>
<dbReference type="EMBL" id="JWZT01005751">
    <property type="protein sequence ID" value="KII60235.1"/>
    <property type="molecule type" value="Genomic_DNA"/>
</dbReference>
<keyword evidence="1" id="KW-1133">Transmembrane helix</keyword>
<accession>A0A0C2LZS0</accession>
<evidence type="ECO:0000313" key="3">
    <source>
        <dbReference type="EMBL" id="KII60235.1"/>
    </source>
</evidence>
<evidence type="ECO:0000313" key="4">
    <source>
        <dbReference type="Proteomes" id="UP000031668"/>
    </source>
</evidence>
<reference evidence="3 4" key="1">
    <citation type="journal article" date="2014" name="Genome Biol. Evol.">
        <title>The genome of the myxosporean Thelohanellus kitauei shows adaptations to nutrient acquisition within its fish host.</title>
        <authorList>
            <person name="Yang Y."/>
            <person name="Xiong J."/>
            <person name="Zhou Z."/>
            <person name="Huo F."/>
            <person name="Miao W."/>
            <person name="Ran C."/>
            <person name="Liu Y."/>
            <person name="Zhang J."/>
            <person name="Feng J."/>
            <person name="Wang M."/>
            <person name="Wang M."/>
            <person name="Wang L."/>
            <person name="Yao B."/>
        </authorList>
    </citation>
    <scope>NUCLEOTIDE SEQUENCE [LARGE SCALE GENOMIC DNA]</scope>
    <source>
        <strain evidence="3">Wuqing</strain>
    </source>
</reference>
<organism evidence="3 4">
    <name type="scientific">Thelohanellus kitauei</name>
    <name type="common">Myxosporean</name>
    <dbReference type="NCBI Taxonomy" id="669202"/>
    <lineage>
        <taxon>Eukaryota</taxon>
        <taxon>Metazoa</taxon>
        <taxon>Cnidaria</taxon>
        <taxon>Myxozoa</taxon>
        <taxon>Myxosporea</taxon>
        <taxon>Bivalvulida</taxon>
        <taxon>Platysporina</taxon>
        <taxon>Myxobolidae</taxon>
        <taxon>Thelohanellus</taxon>
    </lineage>
</organism>
<comment type="caution">
    <text evidence="3">The sequence shown here is derived from an EMBL/GenBank/DDBJ whole genome shotgun (WGS) entry which is preliminary data.</text>
</comment>
<dbReference type="Proteomes" id="UP000031668">
    <property type="component" value="Unassembled WGS sequence"/>
</dbReference>
<evidence type="ECO:0000256" key="2">
    <source>
        <dbReference type="SAM" id="SignalP"/>
    </source>
</evidence>
<proteinExistence type="predicted"/>
<name>A0A0C2LZS0_THEKT</name>
<keyword evidence="2" id="KW-0732">Signal</keyword>
<feature type="transmembrane region" description="Helical" evidence="1">
    <location>
        <begin position="65"/>
        <end position="85"/>
    </location>
</feature>
<sequence>MTALVCIQMFLLTSFVFLPYLITTSRKKDEGCNFNYTERKYGIVVFSDNDPFTHSVLRDSTSKDMLVVGVLIGGAYISQIFRIFVFQYPDRKTFDFKLICYALTLTSSASGKTFTNIEIINWQHVYNLIPFILSFSDNLKRECVKANVSALIYLPIVIFCLNTIEILLFVLYHMEISINPFRITLLYQKTIIMELNPTNKDYEKLPDIQDETRIEANAN</sequence>
<feature type="transmembrane region" description="Helical" evidence="1">
    <location>
        <begin position="150"/>
        <end position="172"/>
    </location>
</feature>
<keyword evidence="4" id="KW-1185">Reference proteome</keyword>
<keyword evidence="1" id="KW-0472">Membrane</keyword>
<evidence type="ECO:0000256" key="1">
    <source>
        <dbReference type="SAM" id="Phobius"/>
    </source>
</evidence>
<dbReference type="AlphaFoldDB" id="A0A0C2LZS0"/>
<feature type="signal peptide" evidence="2">
    <location>
        <begin position="1"/>
        <end position="24"/>
    </location>
</feature>
<feature type="chain" id="PRO_5002152161" evidence="2">
    <location>
        <begin position="25"/>
        <end position="219"/>
    </location>
</feature>
<protein>
    <submittedName>
        <fullName evidence="3">Uncharacterized protein</fullName>
    </submittedName>
</protein>